<comment type="similarity">
    <text evidence="2 5">Belongs to the prokaryotic/mitochondrial release factor family.</text>
</comment>
<keyword evidence="3 5" id="KW-0488">Methylation</keyword>
<dbReference type="NCBIfam" id="NF001859">
    <property type="entry name" value="PRK00591.1"/>
    <property type="match status" value="1"/>
</dbReference>
<dbReference type="PANTHER" id="PTHR43804:SF8">
    <property type="entry name" value="PEPTIDE CHAIN RELEASE FACTOR APG3, CHLOROPLASTIC"/>
    <property type="match status" value="1"/>
</dbReference>
<feature type="coiled-coil region" evidence="7">
    <location>
        <begin position="258"/>
        <end position="285"/>
    </location>
</feature>
<dbReference type="InterPro" id="IPR000352">
    <property type="entry name" value="Pep_chain_release_fac_I"/>
</dbReference>
<evidence type="ECO:0000256" key="3">
    <source>
        <dbReference type="ARBA" id="ARBA00022481"/>
    </source>
</evidence>
<gene>
    <name evidence="5 9" type="primary">prfA</name>
    <name evidence="9" type="ORF">IAC10_03085</name>
</gene>
<evidence type="ECO:0000313" key="10">
    <source>
        <dbReference type="Proteomes" id="UP000823928"/>
    </source>
</evidence>
<evidence type="ECO:0000259" key="8">
    <source>
        <dbReference type="SMART" id="SM00937"/>
    </source>
</evidence>
<dbReference type="InterPro" id="IPR005139">
    <property type="entry name" value="PCRF"/>
</dbReference>
<dbReference type="PANTHER" id="PTHR43804">
    <property type="entry name" value="LD18447P"/>
    <property type="match status" value="1"/>
</dbReference>
<dbReference type="GO" id="GO:0016149">
    <property type="term" value="F:translation release factor activity, codon specific"/>
    <property type="evidence" value="ECO:0007669"/>
    <property type="project" value="UniProtKB-UniRule"/>
</dbReference>
<comment type="PTM">
    <text evidence="5">Methylated by PrmC. Methylation increases the termination efficiency of RF1.</text>
</comment>
<dbReference type="Gene3D" id="3.30.70.1660">
    <property type="match status" value="1"/>
</dbReference>
<proteinExistence type="inferred from homology"/>
<dbReference type="Gene3D" id="6.10.140.1950">
    <property type="match status" value="1"/>
</dbReference>
<feature type="domain" description="Peptide chain release factor" evidence="8">
    <location>
        <begin position="66"/>
        <end position="180"/>
    </location>
</feature>
<dbReference type="NCBIfam" id="TIGR00019">
    <property type="entry name" value="prfA"/>
    <property type="match status" value="1"/>
</dbReference>
<keyword evidence="4 5" id="KW-0648">Protein biosynthesis</keyword>
<dbReference type="AlphaFoldDB" id="A0A9D1JMX0"/>
<comment type="subcellular location">
    <subcellularLocation>
        <location evidence="5">Cytoplasm</location>
    </subcellularLocation>
</comment>
<dbReference type="InterPro" id="IPR050057">
    <property type="entry name" value="Prokaryotic/Mito_RF"/>
</dbReference>
<evidence type="ECO:0000256" key="5">
    <source>
        <dbReference type="HAMAP-Rule" id="MF_00093"/>
    </source>
</evidence>
<feature type="modified residue" description="N5-methylglutamine" evidence="5">
    <location>
        <position position="236"/>
    </location>
</feature>
<dbReference type="SUPFAM" id="SSF75620">
    <property type="entry name" value="Release factor"/>
    <property type="match status" value="1"/>
</dbReference>
<organism evidence="9 10">
    <name type="scientific">Candidatus Scatousia excrementigallinarum</name>
    <dbReference type="NCBI Taxonomy" id="2840935"/>
    <lineage>
        <taxon>Bacteria</taxon>
        <taxon>Candidatus Scatousia</taxon>
    </lineage>
</organism>
<dbReference type="FunFam" id="3.30.70.1660:FF:000002">
    <property type="entry name" value="Peptide chain release factor 1"/>
    <property type="match status" value="1"/>
</dbReference>
<dbReference type="InterPro" id="IPR004373">
    <property type="entry name" value="RF-1"/>
</dbReference>
<dbReference type="GO" id="GO:0005737">
    <property type="term" value="C:cytoplasm"/>
    <property type="evidence" value="ECO:0007669"/>
    <property type="project" value="UniProtKB-SubCell"/>
</dbReference>
<dbReference type="InterPro" id="IPR045853">
    <property type="entry name" value="Pep_chain_release_fac_I_sf"/>
</dbReference>
<evidence type="ECO:0000313" key="9">
    <source>
        <dbReference type="EMBL" id="HIS35600.1"/>
    </source>
</evidence>
<dbReference type="SMART" id="SM00937">
    <property type="entry name" value="PCRF"/>
    <property type="match status" value="1"/>
</dbReference>
<evidence type="ECO:0000256" key="7">
    <source>
        <dbReference type="SAM" id="Coils"/>
    </source>
</evidence>
<keyword evidence="5" id="KW-0963">Cytoplasm</keyword>
<dbReference type="Gene3D" id="3.30.160.20">
    <property type="match status" value="1"/>
</dbReference>
<evidence type="ECO:0000256" key="6">
    <source>
        <dbReference type="NCBIfam" id="TIGR00019"/>
    </source>
</evidence>
<comment type="caution">
    <text evidence="9">The sequence shown here is derived from an EMBL/GenBank/DDBJ whole genome shotgun (WGS) entry which is preliminary data.</text>
</comment>
<dbReference type="Pfam" id="PF00472">
    <property type="entry name" value="RF-1"/>
    <property type="match status" value="1"/>
</dbReference>
<evidence type="ECO:0000256" key="1">
    <source>
        <dbReference type="ARBA" id="ARBA00002986"/>
    </source>
</evidence>
<reference evidence="9" key="1">
    <citation type="submission" date="2020-10" db="EMBL/GenBank/DDBJ databases">
        <authorList>
            <person name="Gilroy R."/>
        </authorList>
    </citation>
    <scope>NUCLEOTIDE SEQUENCE</scope>
    <source>
        <strain evidence="9">6276</strain>
    </source>
</reference>
<keyword evidence="7" id="KW-0175">Coiled coil</keyword>
<accession>A0A9D1JMX0</accession>
<comment type="function">
    <text evidence="1 5">Peptide chain release factor 1 directs the termination of translation in response to the peptide chain termination codons UAG and UAA.</text>
</comment>
<name>A0A9D1JMX0_9BACT</name>
<dbReference type="HAMAP" id="MF_00093">
    <property type="entry name" value="Rel_fac_1"/>
    <property type="match status" value="1"/>
</dbReference>
<dbReference type="Pfam" id="PF03462">
    <property type="entry name" value="PCRF"/>
    <property type="match status" value="1"/>
</dbReference>
<evidence type="ECO:0000256" key="2">
    <source>
        <dbReference type="ARBA" id="ARBA00010835"/>
    </source>
</evidence>
<dbReference type="EMBL" id="DVIU01000063">
    <property type="protein sequence ID" value="HIS35600.1"/>
    <property type="molecule type" value="Genomic_DNA"/>
</dbReference>
<protein>
    <recommendedName>
        <fullName evidence="5 6">Peptide chain release factor 1</fullName>
        <shortName evidence="5">RF-1</shortName>
    </recommendedName>
</protein>
<sequence length="360" mass="41169">MKDMLDKILQIEKKYIELGETLSDPAVIQDYNRFRDLSKQRKSMEETVNLYYEWKKASDAITEAKEMLHSENDDEMKALIKAEIEENEAKIPEYEERMKVLLLPRDPMDDKDIMLEIRGGAGGDEANIFAGDLARMYMRYADKQGWQTQVLSKTECEAGGVSEIIISIKGDAVYSQLKYESGVHRVQRVPATESQGRVHTSTATVAVMPEVDDVEVELNMNDIEITTARSGGAGGQNVNKVETAARVFHKPTGIMIFCTEERSQLQNKERALQILKAKLYDMEVQKQMQEITDLRRSQVGTGDRSERIRTYNFPQGRLTDHRINHNLNVWTVIDGELDELIKLLMEYDQKLKLEKLAEVG</sequence>
<evidence type="ECO:0000256" key="4">
    <source>
        <dbReference type="ARBA" id="ARBA00022917"/>
    </source>
</evidence>
<dbReference type="FunFam" id="3.30.160.20:FF:000004">
    <property type="entry name" value="Peptide chain release factor 1"/>
    <property type="match status" value="1"/>
</dbReference>
<reference evidence="9" key="2">
    <citation type="journal article" date="2021" name="PeerJ">
        <title>Extensive microbial diversity within the chicken gut microbiome revealed by metagenomics and culture.</title>
        <authorList>
            <person name="Gilroy R."/>
            <person name="Ravi A."/>
            <person name="Getino M."/>
            <person name="Pursley I."/>
            <person name="Horton D.L."/>
            <person name="Alikhan N.F."/>
            <person name="Baker D."/>
            <person name="Gharbi K."/>
            <person name="Hall N."/>
            <person name="Watson M."/>
            <person name="Adriaenssens E.M."/>
            <person name="Foster-Nyarko E."/>
            <person name="Jarju S."/>
            <person name="Secka A."/>
            <person name="Antonio M."/>
            <person name="Oren A."/>
            <person name="Chaudhuri R.R."/>
            <person name="La Ragione R."/>
            <person name="Hildebrand F."/>
            <person name="Pallen M.J."/>
        </authorList>
    </citation>
    <scope>NUCLEOTIDE SEQUENCE</scope>
    <source>
        <strain evidence="9">6276</strain>
    </source>
</reference>
<dbReference type="Proteomes" id="UP000823928">
    <property type="component" value="Unassembled WGS sequence"/>
</dbReference>